<dbReference type="PANTHER" id="PTHR36306">
    <property type="entry name" value="ALPHA-AMYLASE-RELATED-RELATED"/>
    <property type="match status" value="1"/>
</dbReference>
<evidence type="ECO:0000256" key="3">
    <source>
        <dbReference type="RuleBase" id="RU361196"/>
    </source>
</evidence>
<protein>
    <submittedName>
        <fullName evidence="5">DUF3536 domain-containing protein</fullName>
    </submittedName>
</protein>
<dbReference type="InterPro" id="IPR027291">
    <property type="entry name" value="Glyco_hydro_38_N_sf"/>
</dbReference>
<dbReference type="InterPro" id="IPR004300">
    <property type="entry name" value="Glyco_hydro_57_N"/>
</dbReference>
<organism evidence="5 6">
    <name type="scientific">Cyanobacterium stanieri LEGE 03274</name>
    <dbReference type="NCBI Taxonomy" id="1828756"/>
    <lineage>
        <taxon>Bacteria</taxon>
        <taxon>Bacillati</taxon>
        <taxon>Cyanobacteriota</taxon>
        <taxon>Cyanophyceae</taxon>
        <taxon>Oscillatoriophycideae</taxon>
        <taxon>Chroococcales</taxon>
        <taxon>Geminocystaceae</taxon>
        <taxon>Cyanobacterium</taxon>
    </lineage>
</organism>
<evidence type="ECO:0000313" key="6">
    <source>
        <dbReference type="Proteomes" id="UP000654604"/>
    </source>
</evidence>
<dbReference type="Gene3D" id="3.20.110.10">
    <property type="entry name" value="Glycoside hydrolase 38, N terminal domain"/>
    <property type="match status" value="1"/>
</dbReference>
<dbReference type="Proteomes" id="UP000654604">
    <property type="component" value="Unassembled WGS sequence"/>
</dbReference>
<dbReference type="CDD" id="cd10797">
    <property type="entry name" value="GH57N_APU_like_1"/>
    <property type="match status" value="1"/>
</dbReference>
<dbReference type="Pfam" id="PF03065">
    <property type="entry name" value="Glyco_hydro_57"/>
    <property type="match status" value="1"/>
</dbReference>
<gene>
    <name evidence="5" type="ORF">IQ215_12325</name>
</gene>
<dbReference type="InterPro" id="IPR011330">
    <property type="entry name" value="Glyco_hydro/deAcase_b/a-brl"/>
</dbReference>
<evidence type="ECO:0000313" key="5">
    <source>
        <dbReference type="EMBL" id="MBE9223483.1"/>
    </source>
</evidence>
<dbReference type="InterPro" id="IPR021923">
    <property type="entry name" value="DUF3536"/>
</dbReference>
<evidence type="ECO:0000256" key="2">
    <source>
        <dbReference type="ARBA" id="ARBA00023277"/>
    </source>
</evidence>
<sequence>MTTVTATNPNSLTIEKEENTLNTATGIYVTVHGHFYQPPRENPYLNTIERQPSAQPFHNWNERIFHECYRNNVYARIYNDQGQIMGIVNNFEYLSFNIGATLMSWLEKYDQEIYQKIIEADRASCERLNGHGNAIAQVYNHIILPLANERDKYTQVRWGITDFYQRFGRHPEGMWLAETAVDYPTLGVLIDEGIKFIILAPSQAKKCRPMNADDTTGEWLEVGGGQIDPTRPYRCYVKGHGHIDIFFYDGPISGDMGFGDVLSSSHNFYSRLKLAIRGDERKSQLISVATDGETFGHHKRDTERCIAYAFTKEFPQQGWNVTNYAHYLSLVEPTWEVELKSVTAWSCSHGVDRWQDDCGCGGGGGFHQKWRRPLRDSLNWLRDELTKVYEEVAPNYFADVWKARDEYVTVILDRGLENVERFLAKHSPQSLPPSEQVDALRLLEMQRHSLLMFTSCGWFFEEISRPEGTQILRYASRAIELAGEISGIQLEKEFIKRLKKAPSNVESFGNGAQVYLQSVIPNQITLKQVAAHYAISSLYTNYSTDEIIYCYDAHQLDYQKQQIGSLTLAVGQVKLTSQITWESTHYVFGVIHLGGWDFHCCIQPFTSRLAYSQIKSQLFSALKDISVVEVILLMSDLFGNQSFDLQQIFGEERLIIRDRLMETTKKHLDQLYTQVYRDNYSILLAYYRDDVPVPQELQVAAQVAISYRCTQVIQELATKCPVSCNVEGYLMELEAIALEADHLNCKLEVPEAKETLEKLMGDFLSQILDGTSIQTIEQDIDSIKSIIDVGELLKIDLCLNQVQEQLYFFVHQKSIESIIEQETLIPNSPKLRSLFKLGEYLSVYCGR</sequence>
<dbReference type="SUPFAM" id="SSF88713">
    <property type="entry name" value="Glycoside hydrolase/deacetylase"/>
    <property type="match status" value="1"/>
</dbReference>
<comment type="similarity">
    <text evidence="1 3">Belongs to the glycosyl hydrolase 57 family.</text>
</comment>
<feature type="domain" description="Glycoside hydrolase family 57 N-terminal" evidence="4">
    <location>
        <begin position="59"/>
        <end position="327"/>
    </location>
</feature>
<name>A0ABR9V6H3_9CHRO</name>
<comment type="caution">
    <text evidence="5">The sequence shown here is derived from an EMBL/GenBank/DDBJ whole genome shotgun (WGS) entry which is preliminary data.</text>
</comment>
<dbReference type="Pfam" id="PF12055">
    <property type="entry name" value="DUF3536"/>
    <property type="match status" value="1"/>
</dbReference>
<keyword evidence="6" id="KW-1185">Reference proteome</keyword>
<evidence type="ECO:0000256" key="1">
    <source>
        <dbReference type="ARBA" id="ARBA00006821"/>
    </source>
</evidence>
<reference evidence="5 6" key="1">
    <citation type="submission" date="2020-10" db="EMBL/GenBank/DDBJ databases">
        <authorList>
            <person name="Castelo-Branco R."/>
            <person name="Eusebio N."/>
            <person name="Adriana R."/>
            <person name="Vieira A."/>
            <person name="Brugerolle De Fraissinette N."/>
            <person name="Rezende De Castro R."/>
            <person name="Schneider M.P."/>
            <person name="Vasconcelos V."/>
            <person name="Leao P.N."/>
        </authorList>
    </citation>
    <scope>NUCLEOTIDE SEQUENCE [LARGE SCALE GENOMIC DNA]</scope>
    <source>
        <strain evidence="5 6">LEGE 03274</strain>
    </source>
</reference>
<accession>A0ABR9V6H3</accession>
<dbReference type="PANTHER" id="PTHR36306:SF3">
    <property type="entry name" value="GLYCOSIDE HYDROLASE FAMILY 57"/>
    <property type="match status" value="1"/>
</dbReference>
<proteinExistence type="inferred from homology"/>
<dbReference type="EMBL" id="JADEWC010000033">
    <property type="protein sequence ID" value="MBE9223483.1"/>
    <property type="molecule type" value="Genomic_DNA"/>
</dbReference>
<dbReference type="InterPro" id="IPR052046">
    <property type="entry name" value="GH57_Enzymes"/>
</dbReference>
<evidence type="ECO:0000259" key="4">
    <source>
        <dbReference type="Pfam" id="PF03065"/>
    </source>
</evidence>
<dbReference type="RefSeq" id="WP_193801720.1">
    <property type="nucleotide sequence ID" value="NZ_JADEWC010000033.1"/>
</dbReference>
<keyword evidence="2 3" id="KW-0119">Carbohydrate metabolism</keyword>